<accession>A0ABW2HF15</accession>
<keyword evidence="6" id="KW-1185">Reference proteome</keyword>
<feature type="domain" description="DUF5979" evidence="4">
    <location>
        <begin position="335"/>
        <end position="430"/>
    </location>
</feature>
<feature type="transmembrane region" description="Helical" evidence="1">
    <location>
        <begin position="969"/>
        <end position="991"/>
    </location>
</feature>
<dbReference type="EMBL" id="JBHTBE010000003">
    <property type="protein sequence ID" value="MFC7269912.1"/>
    <property type="molecule type" value="Genomic_DNA"/>
</dbReference>
<dbReference type="InterPro" id="IPR023849">
    <property type="entry name" value="TQXA_dom"/>
</dbReference>
<dbReference type="InterPro" id="IPR046022">
    <property type="entry name" value="DUF5979"/>
</dbReference>
<dbReference type="Pfam" id="PF08341">
    <property type="entry name" value="TED"/>
    <property type="match status" value="1"/>
</dbReference>
<keyword evidence="1" id="KW-0472">Membrane</keyword>
<evidence type="ECO:0000313" key="5">
    <source>
        <dbReference type="EMBL" id="MFC7269912.1"/>
    </source>
</evidence>
<dbReference type="Gene3D" id="1.10.150.480">
    <property type="match status" value="1"/>
</dbReference>
<dbReference type="InterPro" id="IPR006311">
    <property type="entry name" value="TAT_signal"/>
</dbReference>
<feature type="domain" description="Thioester" evidence="3">
    <location>
        <begin position="111"/>
        <end position="195"/>
    </location>
</feature>
<keyword evidence="2" id="KW-0732">Signal</keyword>
<dbReference type="InterPro" id="IPR013552">
    <property type="entry name" value="Thioester_dom"/>
</dbReference>
<dbReference type="RefSeq" id="WP_262874826.1">
    <property type="nucleotide sequence ID" value="NZ_BAABKW010000001.1"/>
</dbReference>
<feature type="domain" description="DUF5979" evidence="4">
    <location>
        <begin position="641"/>
        <end position="736"/>
    </location>
</feature>
<evidence type="ECO:0000259" key="3">
    <source>
        <dbReference type="Pfam" id="PF08341"/>
    </source>
</evidence>
<evidence type="ECO:0000256" key="1">
    <source>
        <dbReference type="SAM" id="Phobius"/>
    </source>
</evidence>
<reference evidence="6" key="1">
    <citation type="journal article" date="2019" name="Int. J. Syst. Evol. Microbiol.">
        <title>The Global Catalogue of Microorganisms (GCM) 10K type strain sequencing project: providing services to taxonomists for standard genome sequencing and annotation.</title>
        <authorList>
            <consortium name="The Broad Institute Genomics Platform"/>
            <consortium name="The Broad Institute Genome Sequencing Center for Infectious Disease"/>
            <person name="Wu L."/>
            <person name="Ma J."/>
        </authorList>
    </citation>
    <scope>NUCLEOTIDE SEQUENCE [LARGE SCALE GENOMIC DNA]</scope>
    <source>
        <strain evidence="6">CGMCC 1.15772</strain>
    </source>
</reference>
<protein>
    <submittedName>
        <fullName evidence="5">Thioester domain-containing protein</fullName>
    </submittedName>
</protein>
<dbReference type="Proteomes" id="UP001596507">
    <property type="component" value="Unassembled WGS sequence"/>
</dbReference>
<feature type="domain" description="DUF5979" evidence="4">
    <location>
        <begin position="436"/>
        <end position="530"/>
    </location>
</feature>
<feature type="signal peptide" evidence="2">
    <location>
        <begin position="1"/>
        <end position="38"/>
    </location>
</feature>
<feature type="domain" description="DUF5979" evidence="4">
    <location>
        <begin position="535"/>
        <end position="635"/>
    </location>
</feature>
<proteinExistence type="predicted"/>
<evidence type="ECO:0000259" key="4">
    <source>
        <dbReference type="Pfam" id="PF19407"/>
    </source>
</evidence>
<feature type="chain" id="PRO_5045103466" evidence="2">
    <location>
        <begin position="39"/>
        <end position="996"/>
    </location>
</feature>
<feature type="domain" description="DUF5979" evidence="4">
    <location>
        <begin position="848"/>
        <end position="942"/>
    </location>
</feature>
<dbReference type="Pfam" id="PF19407">
    <property type="entry name" value="DUF5979"/>
    <property type="match status" value="6"/>
</dbReference>
<gene>
    <name evidence="5" type="ORF">ACFQRL_13150</name>
</gene>
<evidence type="ECO:0000313" key="6">
    <source>
        <dbReference type="Proteomes" id="UP001596507"/>
    </source>
</evidence>
<sequence>MSAKQSSSRRKKRGLLQSITAVLAAVALTLTGAVPASAAEETVDDTITVTGYETGQNVTGATPRSGGGSVVVPSTTATYPASIPSSGYNSSSRSWAGLIEAKSSSGTTFNLYCIDINTPTSTGYEYELGTWSEANVTHSGYVARILNEYYPNTSAPAGLTSNQKAAAVQAAIWYFSDGYVLASNDSIRSYTAAIVNAVMVAGPMSEPIAPTLSIDGVNTTVMADELAGPFTVSGSSGNVTVTASGATMYRDAAGTQPVSNGASVPVGTQIWLEAIGDATSATLTATGSVTVPGGSAWLYTGNTSAQSGQKLILAQQVTMKTSAEATARFTQFGSLTIDKTITGNGAGLQSDIVISVKGDNGLDKTWTIPAGSEADPYSKEFTRIPVGTVVTITETSTGDNGHVVVDASGTQKVTIKKGDVNTASLTNDYTHVGSLVIDKVIAGDGGYQDAIQLKVEIDVDGEVSTQTIDIAAGKTGTVQTVIDDVPVGAIVTVTEPVTGQSTWVEVSSTAPQTIEIEDGVNTVTVTNTYSAYGSLTLDKTITGPGAGDQGEIVIDALVDSEVVGSMTIPANAAAGDYSKLVIERLPIGTVVTITETQNGSTETVAVATVIEGETGVTAEHELGVGANTIEVVNTVVAYGTVEVVKTIDGEGAALQDDIVLLVTGDNGFEQEITIPAGTTGEYRAYLDEILPAGTIVTITETSNGANGFVEVEVTGGDPITVEAHEVTQLELTNTYEHIRGSIEVVKTIDGEGAGAQSDIELQVTGVMPQTGITTLDQVVVIPAGSTGDVATLIEDVPVGTVVTVTETVDGANHLVSVTVTEGDTAVVSAEEVAQITLVNTYDARPGSLVVTKLIDGTGAGLQDDVVLHVSGSNGLEQDIIIPAGTTGSTTTAITGIPAGTVVTVTETADGANDSVTLVVSAWEQAVIGADEVSSIVVTNTYTANEVGGDSVVADDSTTELAATGADFSAAIRVLLAGIGIALASGITLLVVRRKTA</sequence>
<organism evidence="5 6">
    <name type="scientific">Microbacterium fluvii</name>
    <dbReference type="NCBI Taxonomy" id="415215"/>
    <lineage>
        <taxon>Bacteria</taxon>
        <taxon>Bacillati</taxon>
        <taxon>Actinomycetota</taxon>
        <taxon>Actinomycetes</taxon>
        <taxon>Micrococcales</taxon>
        <taxon>Microbacteriaceae</taxon>
        <taxon>Microbacterium</taxon>
    </lineage>
</organism>
<comment type="caution">
    <text evidence="5">The sequence shown here is derived from an EMBL/GenBank/DDBJ whole genome shotgun (WGS) entry which is preliminary data.</text>
</comment>
<dbReference type="NCBIfam" id="TIGR03934">
    <property type="entry name" value="TQXA_dom"/>
    <property type="match status" value="1"/>
</dbReference>
<feature type="domain" description="DUF5979" evidence="4">
    <location>
        <begin position="742"/>
        <end position="842"/>
    </location>
</feature>
<dbReference type="PROSITE" id="PS51318">
    <property type="entry name" value="TAT"/>
    <property type="match status" value="1"/>
</dbReference>
<keyword evidence="1" id="KW-1133">Transmembrane helix</keyword>
<keyword evidence="1" id="KW-0812">Transmembrane</keyword>
<name>A0ABW2HF15_9MICO</name>
<evidence type="ECO:0000256" key="2">
    <source>
        <dbReference type="SAM" id="SignalP"/>
    </source>
</evidence>